<protein>
    <recommendedName>
        <fullName evidence="1">Cobalamin synthesis G N-terminal domain-containing protein</fullName>
    </recommendedName>
</protein>
<dbReference type="AlphaFoldDB" id="A0A943LZM4"/>
<feature type="domain" description="Cobalamin synthesis G N-terminal" evidence="1">
    <location>
        <begin position="60"/>
        <end position="107"/>
    </location>
</feature>
<dbReference type="InterPro" id="IPR021744">
    <property type="entry name" value="CbiG_N"/>
</dbReference>
<evidence type="ECO:0000313" key="3">
    <source>
        <dbReference type="Proteomes" id="UP000703822"/>
    </source>
</evidence>
<proteinExistence type="predicted"/>
<organism evidence="2 3">
    <name type="scientific">Streptococcus vestibularis</name>
    <dbReference type="NCBI Taxonomy" id="1343"/>
    <lineage>
        <taxon>Bacteria</taxon>
        <taxon>Bacillati</taxon>
        <taxon>Bacillota</taxon>
        <taxon>Bacilli</taxon>
        <taxon>Lactobacillales</taxon>
        <taxon>Streptococcaceae</taxon>
        <taxon>Streptococcus</taxon>
    </lineage>
</organism>
<evidence type="ECO:0000313" key="2">
    <source>
        <dbReference type="EMBL" id="MBS6098532.1"/>
    </source>
</evidence>
<dbReference type="Proteomes" id="UP000703822">
    <property type="component" value="Unassembled WGS sequence"/>
</dbReference>
<dbReference type="PANTHER" id="PTHR37477">
    <property type="entry name" value="COBALT-PRECORRIN-5A HYDROLASE"/>
    <property type="match status" value="1"/>
</dbReference>
<gene>
    <name evidence="2" type="ORF">KH901_08890</name>
</gene>
<name>A0A943LZM4_STRVE</name>
<dbReference type="InterPro" id="IPR038029">
    <property type="entry name" value="GbiG_N_sf"/>
</dbReference>
<reference evidence="2" key="1">
    <citation type="submission" date="2021-05" db="EMBL/GenBank/DDBJ databases">
        <title>Infant gut strain persistence is associated with maternal origin, phylogeny, and functional potential including surface adhesion and iron acquisition.</title>
        <authorList>
            <person name="Lou Y.C."/>
        </authorList>
    </citation>
    <scope>NUCLEOTIDE SEQUENCE</scope>
    <source>
        <strain evidence="2">L3_122_031G1_dasL3_122_031G1_maxbin2.maxbin.025s ta_sub</strain>
    </source>
</reference>
<evidence type="ECO:0000259" key="1">
    <source>
        <dbReference type="Pfam" id="PF11760"/>
    </source>
</evidence>
<feature type="non-terminal residue" evidence="2">
    <location>
        <position position="107"/>
    </location>
</feature>
<sequence length="107" mass="11585">MSEAILQVTNLVKKIKGKRMNISIITFTENGTKLAEKIRQAFAGTKTEEAKKLGLSLSDWTRQQFAEKNAIVVIGACGIAVRMIAPFVSDKLSDSPVVVADEAGTFV</sequence>
<dbReference type="InterPro" id="IPR052553">
    <property type="entry name" value="CbiG_hydrolase"/>
</dbReference>
<comment type="caution">
    <text evidence="2">The sequence shown here is derived from an EMBL/GenBank/DDBJ whole genome shotgun (WGS) entry which is preliminary data.</text>
</comment>
<dbReference type="PANTHER" id="PTHR37477:SF1">
    <property type="entry name" value="COBALT-PRECORRIN-5A HYDROLASE"/>
    <property type="match status" value="1"/>
</dbReference>
<dbReference type="SUPFAM" id="SSF159672">
    <property type="entry name" value="CbiG N-terminal domain-like"/>
    <property type="match status" value="1"/>
</dbReference>
<dbReference type="EMBL" id="JAHAGS010000287">
    <property type="protein sequence ID" value="MBS6098532.1"/>
    <property type="molecule type" value="Genomic_DNA"/>
</dbReference>
<dbReference type="Gene3D" id="3.40.50.11220">
    <property type="match status" value="1"/>
</dbReference>
<accession>A0A943LZM4</accession>
<dbReference type="Pfam" id="PF11760">
    <property type="entry name" value="CbiG_N"/>
    <property type="match status" value="1"/>
</dbReference>